<dbReference type="InterPro" id="IPR017871">
    <property type="entry name" value="ABC_transporter-like_CS"/>
</dbReference>
<evidence type="ECO:0000256" key="3">
    <source>
        <dbReference type="SAM" id="MobiDB-lite"/>
    </source>
</evidence>
<evidence type="ECO:0000313" key="6">
    <source>
        <dbReference type="Proteomes" id="UP001256827"/>
    </source>
</evidence>
<dbReference type="SUPFAM" id="SSF52540">
    <property type="entry name" value="P-loop containing nucleoside triphosphate hydrolases"/>
    <property type="match status" value="2"/>
</dbReference>
<gene>
    <name evidence="5" type="primary">abc-f</name>
    <name evidence="5" type="ORF">RGB73_00205</name>
</gene>
<dbReference type="InterPro" id="IPR051309">
    <property type="entry name" value="ABCF_ATPase"/>
</dbReference>
<accession>A0ABY9T8Z7</accession>
<dbReference type="PANTHER" id="PTHR42855">
    <property type="entry name" value="ABC TRANSPORTER ATP-BINDING SUBUNIT"/>
    <property type="match status" value="1"/>
</dbReference>
<dbReference type="Gene3D" id="3.40.50.300">
    <property type="entry name" value="P-loop containing nucleotide triphosphate hydrolases"/>
    <property type="match status" value="3"/>
</dbReference>
<dbReference type="InterPro" id="IPR027417">
    <property type="entry name" value="P-loop_NTPase"/>
</dbReference>
<organism evidence="5 6">
    <name type="scientific">Brevibacillus brevis</name>
    <name type="common">Bacillus brevis</name>
    <dbReference type="NCBI Taxonomy" id="1393"/>
    <lineage>
        <taxon>Bacteria</taxon>
        <taxon>Bacillati</taxon>
        <taxon>Bacillota</taxon>
        <taxon>Bacilli</taxon>
        <taxon>Bacillales</taxon>
        <taxon>Paenibacillaceae</taxon>
        <taxon>Brevibacillus</taxon>
    </lineage>
</organism>
<dbReference type="NCBIfam" id="NF000355">
    <property type="entry name" value="ribo_prot_ABC_F"/>
    <property type="match status" value="1"/>
</dbReference>
<evidence type="ECO:0000256" key="2">
    <source>
        <dbReference type="ARBA" id="ARBA00022840"/>
    </source>
</evidence>
<keyword evidence="6" id="KW-1185">Reference proteome</keyword>
<feature type="domain" description="ABC transporter" evidence="4">
    <location>
        <begin position="4"/>
        <end position="193"/>
    </location>
</feature>
<dbReference type="CDD" id="cd03221">
    <property type="entry name" value="ABCF_EF-3"/>
    <property type="match status" value="2"/>
</dbReference>
<evidence type="ECO:0000259" key="4">
    <source>
        <dbReference type="PROSITE" id="PS50893"/>
    </source>
</evidence>
<dbReference type="Pfam" id="PF12848">
    <property type="entry name" value="ABC_tran_Xtn"/>
    <property type="match status" value="1"/>
</dbReference>
<dbReference type="PROSITE" id="PS50893">
    <property type="entry name" value="ABC_TRANSPORTER_2"/>
    <property type="match status" value="2"/>
</dbReference>
<evidence type="ECO:0000313" key="5">
    <source>
        <dbReference type="EMBL" id="WNC14863.1"/>
    </source>
</evidence>
<keyword evidence="1" id="KW-0547">Nucleotide-binding</keyword>
<dbReference type="Pfam" id="PF00005">
    <property type="entry name" value="ABC_tran"/>
    <property type="match status" value="2"/>
</dbReference>
<dbReference type="Proteomes" id="UP001256827">
    <property type="component" value="Chromosome"/>
</dbReference>
<keyword evidence="2" id="KW-0067">ATP-binding</keyword>
<feature type="compositionally biased region" description="Basic and acidic residues" evidence="3">
    <location>
        <begin position="212"/>
        <end position="225"/>
    </location>
</feature>
<dbReference type="InterPro" id="IPR003593">
    <property type="entry name" value="AAA+_ATPase"/>
</dbReference>
<name>A0ABY9T8Z7_BREBE</name>
<evidence type="ECO:0000256" key="1">
    <source>
        <dbReference type="ARBA" id="ARBA00022741"/>
    </source>
</evidence>
<feature type="domain" description="ABC transporter" evidence="4">
    <location>
        <begin position="288"/>
        <end position="503"/>
    </location>
</feature>
<reference evidence="5 6" key="1">
    <citation type="submission" date="2023-09" db="EMBL/GenBank/DDBJ databases">
        <title>Complete Genome and Methylome dissection of Bacillus brevis NEB573 original source of BbsI restriction endonuclease.</title>
        <authorList>
            <person name="Fomenkov A."/>
            <person name="Roberts R.D."/>
        </authorList>
    </citation>
    <scope>NUCLEOTIDE SEQUENCE [LARGE SCALE GENOMIC DNA]</scope>
    <source>
        <strain evidence="5 6">NEB573</strain>
    </source>
</reference>
<protein>
    <submittedName>
        <fullName evidence="5">ABC-F type ribosomal protection protein</fullName>
    </submittedName>
</protein>
<proteinExistence type="predicted"/>
<sequence>MLLLEARHIEKSYGDRVIFRAEKLEVMDGDRIGIVGPNGAGKTTLLKILAGELPADQGQLSSYGATAFIRQLEQEEGYETTAKERQKWGVANVHGAMSGGEHVRLKIATALEQEAPLLFADEPTSHLDLPGIRQLEESLHAYPGAVLLISHDRELLDAICTRIWEVENGSVTEYKGNYTEYRSQKEQKREREWAEYDAYQKERHRLTQAIVDKKQHARGMKDAPKRMGSSEAKLHKMKAQGKRGKVERAAKTLESRLAQLEEKEKPKELARVQFDLHQESEHRGRTAIQCTDITVHAGARTFVRNLSFRVQRGQRVALIGANGSGKSTLLSMIAQKVEGITISPGIRLGYFHQSQATLDPEKTILENVKKDSRYPEATIRTALARLLFPGDAVHKTVSDLSGGERVKVALAKVFFGDYHVLLLDEPTNFLDIPTQEELELLLADFPGAILFATHDRKLMSGLADAVLSFDELQPSLFPGTYPEFLEAKHKKKTRDSSAEQRLLLETKLTDVVGRLSVPTLPAADKEKLEIEYKETLAALQRCRRHGE</sequence>
<dbReference type="RefSeq" id="WP_310767651.1">
    <property type="nucleotide sequence ID" value="NZ_CP134050.1"/>
</dbReference>
<feature type="region of interest" description="Disordered" evidence="3">
    <location>
        <begin position="212"/>
        <end position="248"/>
    </location>
</feature>
<dbReference type="InterPro" id="IPR003439">
    <property type="entry name" value="ABC_transporter-like_ATP-bd"/>
</dbReference>
<dbReference type="EMBL" id="CP134050">
    <property type="protein sequence ID" value="WNC14863.1"/>
    <property type="molecule type" value="Genomic_DNA"/>
</dbReference>
<dbReference type="PROSITE" id="PS00211">
    <property type="entry name" value="ABC_TRANSPORTER_1"/>
    <property type="match status" value="1"/>
</dbReference>
<dbReference type="PANTHER" id="PTHR42855:SF2">
    <property type="entry name" value="DRUG RESISTANCE ABC TRANSPORTER,ATP-BINDING PROTEIN"/>
    <property type="match status" value="1"/>
</dbReference>
<dbReference type="SMART" id="SM00382">
    <property type="entry name" value="AAA"/>
    <property type="match status" value="2"/>
</dbReference>
<dbReference type="InterPro" id="IPR032781">
    <property type="entry name" value="ABC_tran_Xtn"/>
</dbReference>